<dbReference type="Pfam" id="PF13499">
    <property type="entry name" value="EF-hand_7"/>
    <property type="match status" value="1"/>
</dbReference>
<comment type="similarity">
    <text evidence="5">Belongs to the nucleobindin family.</text>
</comment>
<keyword evidence="8" id="KW-0597">Phosphoprotein</keyword>
<feature type="chain" id="PRO_5009318815" evidence="18">
    <location>
        <begin position="23"/>
        <end position="635"/>
    </location>
</feature>
<dbReference type="Pfam" id="PF00400">
    <property type="entry name" value="WD40"/>
    <property type="match status" value="4"/>
</dbReference>
<keyword evidence="15" id="KW-0472">Membrane</keyword>
<feature type="domain" description="EF-hand" evidence="19">
    <location>
        <begin position="308"/>
        <end position="343"/>
    </location>
</feature>
<dbReference type="GO" id="GO:0070062">
    <property type="term" value="C:extracellular exosome"/>
    <property type="evidence" value="ECO:0007669"/>
    <property type="project" value="TreeGrafter"/>
</dbReference>
<evidence type="ECO:0000256" key="1">
    <source>
        <dbReference type="ARBA" id="ARBA00004170"/>
    </source>
</evidence>
<evidence type="ECO:0000313" key="21">
    <source>
        <dbReference type="WBParaSite" id="maker-uti_cns_0000046-snap-gene-3.3-mRNA-1"/>
    </source>
</evidence>
<evidence type="ECO:0000256" key="12">
    <source>
        <dbReference type="ARBA" id="ARBA00022837"/>
    </source>
</evidence>
<evidence type="ECO:0000256" key="14">
    <source>
        <dbReference type="ARBA" id="ARBA00023125"/>
    </source>
</evidence>
<accession>A0A1I8FUU4</accession>
<organism evidence="20 21">
    <name type="scientific">Macrostomum lignano</name>
    <dbReference type="NCBI Taxonomy" id="282301"/>
    <lineage>
        <taxon>Eukaryota</taxon>
        <taxon>Metazoa</taxon>
        <taxon>Spiralia</taxon>
        <taxon>Lophotrochozoa</taxon>
        <taxon>Platyhelminthes</taxon>
        <taxon>Rhabditophora</taxon>
        <taxon>Macrostomorpha</taxon>
        <taxon>Macrostomida</taxon>
        <taxon>Macrostomidae</taxon>
        <taxon>Macrostomum</taxon>
    </lineage>
</organism>
<keyword evidence="9" id="KW-0344">Guanine-nucleotide releasing factor</keyword>
<dbReference type="InterPro" id="IPR011992">
    <property type="entry name" value="EF-hand-dom_pair"/>
</dbReference>
<evidence type="ECO:0000256" key="7">
    <source>
        <dbReference type="ARBA" id="ARBA00022525"/>
    </source>
</evidence>
<feature type="domain" description="EF-hand" evidence="19">
    <location>
        <begin position="255"/>
        <end position="290"/>
    </location>
</feature>
<keyword evidence="13" id="KW-0333">Golgi apparatus</keyword>
<evidence type="ECO:0000313" key="20">
    <source>
        <dbReference type="Proteomes" id="UP000095280"/>
    </source>
</evidence>
<dbReference type="SUPFAM" id="SSF47473">
    <property type="entry name" value="EF-hand"/>
    <property type="match status" value="1"/>
</dbReference>
<dbReference type="PANTHER" id="PTHR19237:SF20">
    <property type="entry name" value="NUCLEOBINDIN 1"/>
    <property type="match status" value="1"/>
</dbReference>
<keyword evidence="11" id="KW-0677">Repeat</keyword>
<dbReference type="WBParaSite" id="maker-uti_cns_0000046-snap-gene-3.3-mRNA-1">
    <property type="protein sequence ID" value="maker-uti_cns_0000046-snap-gene-3.3-mRNA-1"/>
    <property type="gene ID" value="maker-uti_cns_0000046-snap-gene-3.3"/>
</dbReference>
<evidence type="ECO:0000259" key="19">
    <source>
        <dbReference type="PROSITE" id="PS50222"/>
    </source>
</evidence>
<dbReference type="InterPro" id="IPR002048">
    <property type="entry name" value="EF_hand_dom"/>
</dbReference>
<feature type="repeat" description="WD" evidence="16">
    <location>
        <begin position="535"/>
        <end position="580"/>
    </location>
</feature>
<dbReference type="InterPro" id="IPR015943">
    <property type="entry name" value="WD40/YVTN_repeat-like_dom_sf"/>
</dbReference>
<evidence type="ECO:0000256" key="2">
    <source>
        <dbReference type="ARBA" id="ARBA00004496"/>
    </source>
</evidence>
<evidence type="ECO:0000256" key="4">
    <source>
        <dbReference type="ARBA" id="ARBA00004613"/>
    </source>
</evidence>
<dbReference type="GO" id="GO:0003677">
    <property type="term" value="F:DNA binding"/>
    <property type="evidence" value="ECO:0007669"/>
    <property type="project" value="UniProtKB-KW"/>
</dbReference>
<dbReference type="InterPro" id="IPR057576">
    <property type="entry name" value="NUCB1_N"/>
</dbReference>
<dbReference type="AlphaFoldDB" id="A0A1I8FUU4"/>
<keyword evidence="6" id="KW-0963">Cytoplasm</keyword>
<evidence type="ECO:0000256" key="10">
    <source>
        <dbReference type="ARBA" id="ARBA00022729"/>
    </source>
</evidence>
<dbReference type="SMART" id="SM00320">
    <property type="entry name" value="WD40"/>
    <property type="match status" value="4"/>
</dbReference>
<feature type="compositionally biased region" description="Basic and acidic residues" evidence="17">
    <location>
        <begin position="344"/>
        <end position="376"/>
    </location>
</feature>
<dbReference type="GO" id="GO:0005085">
    <property type="term" value="F:guanyl-nucleotide exchange factor activity"/>
    <property type="evidence" value="ECO:0007669"/>
    <property type="project" value="UniProtKB-KW"/>
</dbReference>
<dbReference type="PROSITE" id="PS50082">
    <property type="entry name" value="WD_REPEATS_2"/>
    <property type="match status" value="2"/>
</dbReference>
<evidence type="ECO:0000256" key="5">
    <source>
        <dbReference type="ARBA" id="ARBA00008063"/>
    </source>
</evidence>
<dbReference type="GO" id="GO:0005509">
    <property type="term" value="F:calcium ion binding"/>
    <property type="evidence" value="ECO:0007669"/>
    <property type="project" value="InterPro"/>
</dbReference>
<sequence>MMHCHRAALAAILFCCLTGCFAPPVVKKPAPTVVAKKPGPADDLLKAYSPDDYKKYVEEVMAHLHMDKHFKSEWEKFKNSTHKAGDLASQLEFVDHSVRTRLDEIKRKEVDRLNALEKMLEAKKAAAGNPMREAEVPIHPDVFNMDQETIKKAHLDHENPHSFESSDLEKLIRQVVSDMHRVDEAKQEQYKQYEMMKEHLRLRKLHKINDTKAREVAEKEYQEEKKKHKQHEKIHHPGSSEQLRDAWADEDHMDKDSFNPKTFFLLHDVNGDGHLDVNEIEALFLKELEKAYNRTNDTTVNALEKQHEMERMRQEVLDKVDTNKDMMISWDEFERWTKNPDFKKDDDWKTSEEDDAPPYKDDEFKQFEDDYDREHPDDDEDPTMVSVMQTVDTAHDDMIHDAQLDYYGTRLATCSSDKTIRVFDVRNRGQSLLCTLARHEGPVWQVAWSHPDGNWETSKIPNAHTIGVNAVSWAPATQPSSLLCPPVASSAADDAAGGRGSAPTARRLVSGGCDGQVRVWRLEPDGAQWSRESTLEGHSDWVRDVAWAPNLGLSRDMIASCGQDCRVIIWTRRDEDTSWSSVTLPPFQDVLWHVSWSVTGNLLAVSSGDNKVSLWKESLDGQWICLNAPANSEEQ</sequence>
<dbReference type="Pfam" id="PF25434">
    <property type="entry name" value="NUCB1_N"/>
    <property type="match status" value="1"/>
</dbReference>
<feature type="region of interest" description="Disordered" evidence="17">
    <location>
        <begin position="487"/>
        <end position="509"/>
    </location>
</feature>
<evidence type="ECO:0000256" key="17">
    <source>
        <dbReference type="SAM" id="MobiDB-lite"/>
    </source>
</evidence>
<dbReference type="GO" id="GO:0005794">
    <property type="term" value="C:Golgi apparatus"/>
    <property type="evidence" value="ECO:0007669"/>
    <property type="project" value="UniProtKB-SubCell"/>
</dbReference>
<keyword evidence="7" id="KW-0964">Secreted</keyword>
<evidence type="ECO:0000256" key="13">
    <source>
        <dbReference type="ARBA" id="ARBA00023034"/>
    </source>
</evidence>
<dbReference type="GO" id="GO:0005793">
    <property type="term" value="C:endoplasmic reticulum-Golgi intermediate compartment"/>
    <property type="evidence" value="ECO:0007669"/>
    <property type="project" value="TreeGrafter"/>
</dbReference>
<feature type="region of interest" description="Disordered" evidence="17">
    <location>
        <begin position="344"/>
        <end position="383"/>
    </location>
</feature>
<dbReference type="PROSITE" id="PS50222">
    <property type="entry name" value="EF_HAND_2"/>
    <property type="match status" value="2"/>
</dbReference>
<dbReference type="PROSITE" id="PS00018">
    <property type="entry name" value="EF_HAND_1"/>
    <property type="match status" value="1"/>
</dbReference>
<evidence type="ECO:0000256" key="9">
    <source>
        <dbReference type="ARBA" id="ARBA00022658"/>
    </source>
</evidence>
<evidence type="ECO:0000256" key="3">
    <source>
        <dbReference type="ARBA" id="ARBA00004555"/>
    </source>
</evidence>
<evidence type="ECO:0000256" key="8">
    <source>
        <dbReference type="ARBA" id="ARBA00022553"/>
    </source>
</evidence>
<feature type="region of interest" description="Disordered" evidence="17">
    <location>
        <begin position="217"/>
        <end position="240"/>
    </location>
</feature>
<evidence type="ECO:0000256" key="18">
    <source>
        <dbReference type="SAM" id="SignalP"/>
    </source>
</evidence>
<keyword evidence="12" id="KW-0106">Calcium</keyword>
<name>A0A1I8FUU4_9PLAT</name>
<protein>
    <submittedName>
        <fullName evidence="21">Calmodulin</fullName>
    </submittedName>
</protein>
<dbReference type="Gene3D" id="1.10.238.10">
    <property type="entry name" value="EF-hand"/>
    <property type="match status" value="1"/>
</dbReference>
<dbReference type="PANTHER" id="PTHR19237">
    <property type="entry name" value="NUCLEOBINDIN"/>
    <property type="match status" value="1"/>
</dbReference>
<evidence type="ECO:0000256" key="6">
    <source>
        <dbReference type="ARBA" id="ARBA00022490"/>
    </source>
</evidence>
<evidence type="ECO:0000256" key="16">
    <source>
        <dbReference type="PROSITE-ProRule" id="PRU00221"/>
    </source>
</evidence>
<dbReference type="GO" id="GO:0016020">
    <property type="term" value="C:membrane"/>
    <property type="evidence" value="ECO:0007669"/>
    <property type="project" value="UniProtKB-SubCell"/>
</dbReference>
<comment type="subcellular location">
    <subcellularLocation>
        <location evidence="2">Cytoplasm</location>
    </subcellularLocation>
    <subcellularLocation>
        <location evidence="3">Golgi apparatus</location>
    </subcellularLocation>
    <subcellularLocation>
        <location evidence="1">Membrane</location>
        <topology evidence="1">Peripheral membrane protein</topology>
    </subcellularLocation>
    <subcellularLocation>
        <location evidence="4">Secreted</location>
    </subcellularLocation>
</comment>
<feature type="repeat" description="WD" evidence="16">
    <location>
        <begin position="503"/>
        <end position="523"/>
    </location>
</feature>
<dbReference type="Proteomes" id="UP000095280">
    <property type="component" value="Unplaced"/>
</dbReference>
<dbReference type="InterPro" id="IPR036322">
    <property type="entry name" value="WD40_repeat_dom_sf"/>
</dbReference>
<feature type="compositionally biased region" description="Basic residues" evidence="17">
    <location>
        <begin position="226"/>
        <end position="236"/>
    </location>
</feature>
<dbReference type="InterPro" id="IPR001680">
    <property type="entry name" value="WD40_rpt"/>
</dbReference>
<dbReference type="SUPFAM" id="SSF50978">
    <property type="entry name" value="WD40 repeat-like"/>
    <property type="match status" value="1"/>
</dbReference>
<keyword evidence="20" id="KW-1185">Reference proteome</keyword>
<keyword evidence="14" id="KW-0238">DNA-binding</keyword>
<keyword evidence="10 18" id="KW-0732">Signal</keyword>
<evidence type="ECO:0000256" key="15">
    <source>
        <dbReference type="ARBA" id="ARBA00023136"/>
    </source>
</evidence>
<keyword evidence="16" id="KW-0853">WD repeat</keyword>
<dbReference type="InterPro" id="IPR018247">
    <property type="entry name" value="EF_Hand_1_Ca_BS"/>
</dbReference>
<reference evidence="21" key="1">
    <citation type="submission" date="2016-11" db="UniProtKB">
        <authorList>
            <consortium name="WormBaseParasite"/>
        </authorList>
    </citation>
    <scope>IDENTIFICATION</scope>
</reference>
<feature type="signal peptide" evidence="18">
    <location>
        <begin position="1"/>
        <end position="22"/>
    </location>
</feature>
<proteinExistence type="inferred from homology"/>
<dbReference type="InterPro" id="IPR040250">
    <property type="entry name" value="Nucleobindin"/>
</dbReference>
<evidence type="ECO:0000256" key="11">
    <source>
        <dbReference type="ARBA" id="ARBA00022737"/>
    </source>
</evidence>
<dbReference type="Gene3D" id="2.130.10.10">
    <property type="entry name" value="YVTN repeat-like/Quinoprotein amine dehydrogenase"/>
    <property type="match status" value="2"/>
</dbReference>